<gene>
    <name evidence="1" type="ORF">NDU88_000450</name>
</gene>
<keyword evidence="2" id="KW-1185">Reference proteome</keyword>
<dbReference type="EMBL" id="JANPWB010000008">
    <property type="protein sequence ID" value="KAJ1159946.1"/>
    <property type="molecule type" value="Genomic_DNA"/>
</dbReference>
<sequence length="130" mass="14368">MPVCGRQRGSVHALHVARLSGYATMVICSLLRGQSGRMLPGSVRAQYVRGQAGWRGSAGCSEGRCTARTVRVQALRKRRMRRGAASDGGVGRRCVYMRRSALLPPCVPVGNERRRLWRQLQYQLARVGGM</sequence>
<evidence type="ECO:0000313" key="2">
    <source>
        <dbReference type="Proteomes" id="UP001066276"/>
    </source>
</evidence>
<reference evidence="1" key="1">
    <citation type="journal article" date="2022" name="bioRxiv">
        <title>Sequencing and chromosome-scale assembly of the giantPleurodeles waltlgenome.</title>
        <authorList>
            <person name="Brown T."/>
            <person name="Elewa A."/>
            <person name="Iarovenko S."/>
            <person name="Subramanian E."/>
            <person name="Araus A.J."/>
            <person name="Petzold A."/>
            <person name="Susuki M."/>
            <person name="Suzuki K.-i.T."/>
            <person name="Hayashi T."/>
            <person name="Toyoda A."/>
            <person name="Oliveira C."/>
            <person name="Osipova E."/>
            <person name="Leigh N.D."/>
            <person name="Simon A."/>
            <person name="Yun M.H."/>
        </authorList>
    </citation>
    <scope>NUCLEOTIDE SEQUENCE</scope>
    <source>
        <strain evidence="1">20211129_DDA</strain>
        <tissue evidence="1">Liver</tissue>
    </source>
</reference>
<name>A0AAV7S5A9_PLEWA</name>
<evidence type="ECO:0000313" key="1">
    <source>
        <dbReference type="EMBL" id="KAJ1159946.1"/>
    </source>
</evidence>
<accession>A0AAV7S5A9</accession>
<proteinExistence type="predicted"/>
<dbReference type="AlphaFoldDB" id="A0AAV7S5A9"/>
<dbReference type="Proteomes" id="UP001066276">
    <property type="component" value="Chromosome 4_2"/>
</dbReference>
<organism evidence="1 2">
    <name type="scientific">Pleurodeles waltl</name>
    <name type="common">Iberian ribbed newt</name>
    <dbReference type="NCBI Taxonomy" id="8319"/>
    <lineage>
        <taxon>Eukaryota</taxon>
        <taxon>Metazoa</taxon>
        <taxon>Chordata</taxon>
        <taxon>Craniata</taxon>
        <taxon>Vertebrata</taxon>
        <taxon>Euteleostomi</taxon>
        <taxon>Amphibia</taxon>
        <taxon>Batrachia</taxon>
        <taxon>Caudata</taxon>
        <taxon>Salamandroidea</taxon>
        <taxon>Salamandridae</taxon>
        <taxon>Pleurodelinae</taxon>
        <taxon>Pleurodeles</taxon>
    </lineage>
</organism>
<protein>
    <submittedName>
        <fullName evidence="1">Uncharacterized protein</fullName>
    </submittedName>
</protein>
<comment type="caution">
    <text evidence="1">The sequence shown here is derived from an EMBL/GenBank/DDBJ whole genome shotgun (WGS) entry which is preliminary data.</text>
</comment>